<feature type="transmembrane region" description="Helical" evidence="6">
    <location>
        <begin position="109"/>
        <end position="131"/>
    </location>
</feature>
<comment type="caution">
    <text evidence="8">The sequence shown here is derived from an EMBL/GenBank/DDBJ whole genome shotgun (WGS) entry which is preliminary data.</text>
</comment>
<keyword evidence="4 6" id="KW-1133">Transmembrane helix</keyword>
<keyword evidence="5 6" id="KW-0472">Membrane</keyword>
<dbReference type="EMBL" id="BMRB01000012">
    <property type="protein sequence ID" value="GGS60177.1"/>
    <property type="molecule type" value="Genomic_DNA"/>
</dbReference>
<dbReference type="AlphaFoldDB" id="A0A918LKE0"/>
<dbReference type="SUPFAM" id="SSF103473">
    <property type="entry name" value="MFS general substrate transporter"/>
    <property type="match status" value="1"/>
</dbReference>
<feature type="transmembrane region" description="Helical" evidence="6">
    <location>
        <begin position="166"/>
        <end position="188"/>
    </location>
</feature>
<dbReference type="Proteomes" id="UP000660680">
    <property type="component" value="Unassembled WGS sequence"/>
</dbReference>
<feature type="transmembrane region" description="Helical" evidence="6">
    <location>
        <begin position="274"/>
        <end position="292"/>
    </location>
</feature>
<keyword evidence="9" id="KW-1185">Reference proteome</keyword>
<reference evidence="8" key="2">
    <citation type="submission" date="2020-09" db="EMBL/GenBank/DDBJ databases">
        <authorList>
            <person name="Sun Q."/>
            <person name="Ohkuma M."/>
        </authorList>
    </citation>
    <scope>NUCLEOTIDE SEQUENCE</scope>
    <source>
        <strain evidence="8">JCM 3276</strain>
    </source>
</reference>
<feature type="transmembrane region" description="Helical" evidence="6">
    <location>
        <begin position="12"/>
        <end position="33"/>
    </location>
</feature>
<dbReference type="InterPro" id="IPR050189">
    <property type="entry name" value="MFS_Efflux_Transporters"/>
</dbReference>
<evidence type="ECO:0000256" key="1">
    <source>
        <dbReference type="ARBA" id="ARBA00004651"/>
    </source>
</evidence>
<feature type="transmembrane region" description="Helical" evidence="6">
    <location>
        <begin position="45"/>
        <end position="68"/>
    </location>
</feature>
<evidence type="ECO:0000313" key="8">
    <source>
        <dbReference type="EMBL" id="GGS60177.1"/>
    </source>
</evidence>
<protein>
    <submittedName>
        <fullName evidence="8">MFS transporter</fullName>
    </submittedName>
</protein>
<dbReference type="RefSeq" id="WP_189214358.1">
    <property type="nucleotide sequence ID" value="NZ_BMRB01000012.1"/>
</dbReference>
<sequence>MSALQVGRSSAVVAVAALGLALFTLVITENLPIGLLPLIAADLDVSLTAVGLLVTGYAAVVVVASVPLTRWVRRIPRRTLLTGLLTVFVAACWLSTIAQNYWLLMAARLVIALVHAVFWAVVTATAAGLFPARVRGKVIAGLFAGPSLAMVAGVPLGTWLGQQAGWRTAFLVVSAVGLLALVTIAAALPNVRPEDNHASTGTSPDARRFRILVVTVALVVTGVFAQYTYVTAFFTQVSGFAEAAVSLVLFAGGAAGAVGNVLSGAVLDRWPRAVLVLSVALQVVVLLGLYAFGPVKVVAVGLQALSGFAMAFMVTALQSRILEVAPGSTEVASAASSAAFNVGIGGGALLGGVLLPLAGVRPVALVGGLVAAVGLLVLSRE</sequence>
<accession>A0A918LKE0</accession>
<feature type="transmembrane region" description="Helical" evidence="6">
    <location>
        <begin position="209"/>
        <end position="229"/>
    </location>
</feature>
<dbReference type="CDD" id="cd17324">
    <property type="entry name" value="MFS_NepI_like"/>
    <property type="match status" value="1"/>
</dbReference>
<feature type="transmembrane region" description="Helical" evidence="6">
    <location>
        <begin position="363"/>
        <end position="379"/>
    </location>
</feature>
<evidence type="ECO:0000256" key="4">
    <source>
        <dbReference type="ARBA" id="ARBA00022989"/>
    </source>
</evidence>
<dbReference type="Pfam" id="PF07690">
    <property type="entry name" value="MFS_1"/>
    <property type="match status" value="1"/>
</dbReference>
<evidence type="ECO:0000256" key="6">
    <source>
        <dbReference type="SAM" id="Phobius"/>
    </source>
</evidence>
<feature type="transmembrane region" description="Helical" evidence="6">
    <location>
        <begin position="80"/>
        <end position="103"/>
    </location>
</feature>
<evidence type="ECO:0000313" key="9">
    <source>
        <dbReference type="Proteomes" id="UP000660680"/>
    </source>
</evidence>
<dbReference type="GO" id="GO:0005886">
    <property type="term" value="C:plasma membrane"/>
    <property type="evidence" value="ECO:0007669"/>
    <property type="project" value="UniProtKB-SubCell"/>
</dbReference>
<dbReference type="InterPro" id="IPR036259">
    <property type="entry name" value="MFS_trans_sf"/>
</dbReference>
<dbReference type="PANTHER" id="PTHR43124">
    <property type="entry name" value="PURINE EFFLUX PUMP PBUE"/>
    <property type="match status" value="1"/>
</dbReference>
<evidence type="ECO:0000256" key="2">
    <source>
        <dbReference type="ARBA" id="ARBA00022475"/>
    </source>
</evidence>
<feature type="domain" description="Major facilitator superfamily (MFS) profile" evidence="7">
    <location>
        <begin position="12"/>
        <end position="381"/>
    </location>
</feature>
<feature type="transmembrane region" description="Helical" evidence="6">
    <location>
        <begin position="138"/>
        <end position="160"/>
    </location>
</feature>
<feature type="transmembrane region" description="Helical" evidence="6">
    <location>
        <begin position="338"/>
        <end position="357"/>
    </location>
</feature>
<feature type="transmembrane region" description="Helical" evidence="6">
    <location>
        <begin position="241"/>
        <end position="262"/>
    </location>
</feature>
<evidence type="ECO:0000259" key="7">
    <source>
        <dbReference type="PROSITE" id="PS50850"/>
    </source>
</evidence>
<dbReference type="InterPro" id="IPR011701">
    <property type="entry name" value="MFS"/>
</dbReference>
<evidence type="ECO:0000256" key="5">
    <source>
        <dbReference type="ARBA" id="ARBA00023136"/>
    </source>
</evidence>
<dbReference type="InterPro" id="IPR020846">
    <property type="entry name" value="MFS_dom"/>
</dbReference>
<keyword evidence="3 6" id="KW-0812">Transmembrane</keyword>
<reference evidence="8" key="1">
    <citation type="journal article" date="2014" name="Int. J. Syst. Evol. Microbiol.">
        <title>Complete genome sequence of Corynebacterium casei LMG S-19264T (=DSM 44701T), isolated from a smear-ripened cheese.</title>
        <authorList>
            <consortium name="US DOE Joint Genome Institute (JGI-PGF)"/>
            <person name="Walter F."/>
            <person name="Albersmeier A."/>
            <person name="Kalinowski J."/>
            <person name="Ruckert C."/>
        </authorList>
    </citation>
    <scope>NUCLEOTIDE SEQUENCE</scope>
    <source>
        <strain evidence="8">JCM 3276</strain>
    </source>
</reference>
<comment type="subcellular location">
    <subcellularLocation>
        <location evidence="1">Cell membrane</location>
        <topology evidence="1">Multi-pass membrane protein</topology>
    </subcellularLocation>
</comment>
<dbReference type="GO" id="GO:0022857">
    <property type="term" value="F:transmembrane transporter activity"/>
    <property type="evidence" value="ECO:0007669"/>
    <property type="project" value="InterPro"/>
</dbReference>
<dbReference type="PANTHER" id="PTHR43124:SF4">
    <property type="entry name" value="SUGAR EFFLUX TRANSPORTER"/>
    <property type="match status" value="1"/>
</dbReference>
<feature type="transmembrane region" description="Helical" evidence="6">
    <location>
        <begin position="298"/>
        <end position="317"/>
    </location>
</feature>
<name>A0A918LKE0_9PSEU</name>
<evidence type="ECO:0000256" key="3">
    <source>
        <dbReference type="ARBA" id="ARBA00022692"/>
    </source>
</evidence>
<proteinExistence type="predicted"/>
<organism evidence="8 9">
    <name type="scientific">Actinokineospora fastidiosa</name>
    <dbReference type="NCBI Taxonomy" id="1816"/>
    <lineage>
        <taxon>Bacteria</taxon>
        <taxon>Bacillati</taxon>
        <taxon>Actinomycetota</taxon>
        <taxon>Actinomycetes</taxon>
        <taxon>Pseudonocardiales</taxon>
        <taxon>Pseudonocardiaceae</taxon>
        <taxon>Actinokineospora</taxon>
    </lineage>
</organism>
<gene>
    <name evidence="8" type="ORF">GCM10010171_63900</name>
</gene>
<dbReference type="PROSITE" id="PS50850">
    <property type="entry name" value="MFS"/>
    <property type="match status" value="1"/>
</dbReference>
<dbReference type="Gene3D" id="1.20.1250.20">
    <property type="entry name" value="MFS general substrate transporter like domains"/>
    <property type="match status" value="1"/>
</dbReference>
<keyword evidence="2" id="KW-1003">Cell membrane</keyword>